<protein>
    <submittedName>
        <fullName evidence="1">Uncharacterized protein M310L</fullName>
    </submittedName>
</protein>
<reference evidence="1 2" key="1">
    <citation type="journal article" date="2007" name="Virology">
        <title>Sequence and annotation of the 314-kb MT325 and the 321-kb FR483 viruses that infect Chlorella Pbi.</title>
        <authorList>
            <person name="Fitzgerald L.A."/>
            <person name="Graves M.V."/>
            <person name="Li X."/>
            <person name="Feldblyum T."/>
            <person name="Hartigan J."/>
            <person name="Van Etten J.L."/>
        </authorList>
    </citation>
    <scope>NUCLEOTIDE SEQUENCE [LARGE SCALE GENOMIC DNA]</scope>
    <source>
        <strain evidence="1 2">MT325</strain>
    </source>
</reference>
<gene>
    <name evidence="1" type="primary">M310L</name>
    <name evidence="1" type="ORF">MT325_M310L</name>
</gene>
<dbReference type="Pfam" id="PF25663">
    <property type="entry name" value="NCLDV_minor_capsid_P6"/>
    <property type="match status" value="1"/>
</dbReference>
<accession>A7IU40</accession>
<organismHost>
    <name type="scientific">Paramecium bursaria</name>
    <dbReference type="NCBI Taxonomy" id="74790"/>
</organismHost>
<evidence type="ECO:0000313" key="2">
    <source>
        <dbReference type="Proteomes" id="UP000246715"/>
    </source>
</evidence>
<organism evidence="1 2">
    <name type="scientific">Paramecium bursaria Chlorella virus MT325</name>
    <name type="common">PBCV-MT325</name>
    <dbReference type="NCBI Taxonomy" id="346932"/>
    <lineage>
        <taxon>Viruses</taxon>
        <taxon>Varidnaviria</taxon>
        <taxon>Bamfordvirae</taxon>
        <taxon>Nucleocytoviricota</taxon>
        <taxon>Megaviricetes</taxon>
        <taxon>Algavirales</taxon>
        <taxon>Phycodnaviridae</taxon>
        <taxon>Chlorovirus</taxon>
        <taxon>Chlorovirus conductrix</taxon>
        <taxon>Paramecium bursaria Chlorella virus A1</taxon>
    </lineage>
</organism>
<sequence length="220" mass="24036">MILTGLAILMLIAIVAIIYYRQRETFDNKGGVVVGKFAEPIPSNPTQNFALEPVNLTFVFADPVGDTATSFDRVLSRFTDKTAPTSLVKGAEFPEAAPYSDSEVEAIAKKALSRVKGPDAPILNFVSVEYAAKGVDNLKNAHYDISFVVYDAVKAYALKLSLVAILAPNGRLWIKKFESFNGASTPKDDNAPKGVMNVDDIELSPFVTDFVSFEQLYKDN</sequence>
<proteinExistence type="predicted"/>
<dbReference type="InterPro" id="IPR057907">
    <property type="entry name" value="NCLDV_P6"/>
</dbReference>
<name>A7IU40_PBCVM</name>
<evidence type="ECO:0000313" key="1">
    <source>
        <dbReference type="EMBL" id="ABT13864.1"/>
    </source>
</evidence>
<dbReference type="EMBL" id="DQ491001">
    <property type="protein sequence ID" value="ABT13864.1"/>
    <property type="molecule type" value="Genomic_DNA"/>
</dbReference>
<dbReference type="Proteomes" id="UP000246715">
    <property type="component" value="Segment"/>
</dbReference>